<accession>A0A4V3XC81</accession>
<organism evidence="2 3">
    <name type="scientific">Bondarzewia mesenterica</name>
    <dbReference type="NCBI Taxonomy" id="1095465"/>
    <lineage>
        <taxon>Eukaryota</taxon>
        <taxon>Fungi</taxon>
        <taxon>Dikarya</taxon>
        <taxon>Basidiomycota</taxon>
        <taxon>Agaricomycotina</taxon>
        <taxon>Agaricomycetes</taxon>
        <taxon>Russulales</taxon>
        <taxon>Bondarzewiaceae</taxon>
        <taxon>Bondarzewia</taxon>
    </lineage>
</organism>
<evidence type="ECO:0000256" key="1">
    <source>
        <dbReference type="SAM" id="MobiDB-lite"/>
    </source>
</evidence>
<feature type="compositionally biased region" description="Polar residues" evidence="1">
    <location>
        <begin position="26"/>
        <end position="36"/>
    </location>
</feature>
<reference evidence="2 3" key="1">
    <citation type="submission" date="2019-02" db="EMBL/GenBank/DDBJ databases">
        <title>Genome sequencing of the rare red list fungi Bondarzewia mesenterica.</title>
        <authorList>
            <person name="Buettner E."/>
            <person name="Kellner H."/>
        </authorList>
    </citation>
    <scope>NUCLEOTIDE SEQUENCE [LARGE SCALE GENOMIC DNA]</scope>
    <source>
        <strain evidence="2 3">DSM 108281</strain>
    </source>
</reference>
<dbReference type="EMBL" id="SGPL01001091">
    <property type="protein sequence ID" value="THH04863.1"/>
    <property type="molecule type" value="Genomic_DNA"/>
</dbReference>
<feature type="region of interest" description="Disordered" evidence="1">
    <location>
        <begin position="1"/>
        <end position="54"/>
    </location>
</feature>
<protein>
    <submittedName>
        <fullName evidence="2">Uncharacterized protein</fullName>
    </submittedName>
</protein>
<evidence type="ECO:0000313" key="2">
    <source>
        <dbReference type="EMBL" id="THH04863.1"/>
    </source>
</evidence>
<proteinExistence type="predicted"/>
<dbReference type="AlphaFoldDB" id="A0A4V3XC81"/>
<comment type="caution">
    <text evidence="2">The sequence shown here is derived from an EMBL/GenBank/DDBJ whole genome shotgun (WGS) entry which is preliminary data.</text>
</comment>
<feature type="compositionally biased region" description="Basic and acidic residues" evidence="1">
    <location>
        <begin position="8"/>
        <end position="20"/>
    </location>
</feature>
<dbReference type="Proteomes" id="UP000310158">
    <property type="component" value="Unassembled WGS sequence"/>
</dbReference>
<gene>
    <name evidence="2" type="ORF">EW146_g10059</name>
</gene>
<sequence>MQISSAYEKPRSETEAEPRMLGRVVTFTSDTITLNNDSDDDGHKPEAAEEEFTIGEEDVLRNAIAIRSAALCLSMSDGKLPISDGSTVAAPNCTRDCHPPASDPSARAPHQLNAPDNNNSWALGVHIILFYSVTSISERVESYLRLTRSP</sequence>
<keyword evidence="3" id="KW-1185">Reference proteome</keyword>
<name>A0A4V3XC81_9AGAM</name>
<evidence type="ECO:0000313" key="3">
    <source>
        <dbReference type="Proteomes" id="UP000310158"/>
    </source>
</evidence>